<dbReference type="SUPFAM" id="SSF57196">
    <property type="entry name" value="EGF/Laminin"/>
    <property type="match status" value="1"/>
</dbReference>
<evidence type="ECO:0000256" key="1">
    <source>
        <dbReference type="PROSITE-ProRule" id="PRU00076"/>
    </source>
</evidence>
<keyword evidence="1" id="KW-0245">EGF-like domain</keyword>
<dbReference type="Pfam" id="PF00008">
    <property type="entry name" value="EGF"/>
    <property type="match status" value="1"/>
</dbReference>
<reference evidence="3 4" key="1">
    <citation type="submission" date="2022-05" db="EMBL/GenBank/DDBJ databases">
        <authorList>
            <consortium name="Genoscope - CEA"/>
            <person name="William W."/>
        </authorList>
    </citation>
    <scope>NUCLEOTIDE SEQUENCE [LARGE SCALE GENOMIC DNA]</scope>
</reference>
<keyword evidence="4" id="KW-1185">Reference proteome</keyword>
<dbReference type="PROSITE" id="PS50026">
    <property type="entry name" value="EGF_3"/>
    <property type="match status" value="1"/>
</dbReference>
<protein>
    <recommendedName>
        <fullName evidence="2">EGF-like domain-containing protein</fullName>
    </recommendedName>
</protein>
<comment type="caution">
    <text evidence="3">The sequence shown here is derived from an EMBL/GenBank/DDBJ whole genome shotgun (WGS) entry which is preliminary data.</text>
</comment>
<gene>
    <name evidence="3" type="ORF">PMEA_00019360</name>
</gene>
<comment type="caution">
    <text evidence="1">Lacks conserved residue(s) required for the propagation of feature annotation.</text>
</comment>
<dbReference type="EMBL" id="CALNXJ010000034">
    <property type="protein sequence ID" value="CAH3140675.1"/>
    <property type="molecule type" value="Genomic_DNA"/>
</dbReference>
<dbReference type="AlphaFoldDB" id="A0AAU9XAI6"/>
<evidence type="ECO:0000259" key="2">
    <source>
        <dbReference type="PROSITE" id="PS50026"/>
    </source>
</evidence>
<feature type="disulfide bond" evidence="1">
    <location>
        <begin position="89"/>
        <end position="106"/>
    </location>
</feature>
<dbReference type="Proteomes" id="UP001159428">
    <property type="component" value="Unassembled WGS sequence"/>
</dbReference>
<organism evidence="3 4">
    <name type="scientific">Pocillopora meandrina</name>
    <dbReference type="NCBI Taxonomy" id="46732"/>
    <lineage>
        <taxon>Eukaryota</taxon>
        <taxon>Metazoa</taxon>
        <taxon>Cnidaria</taxon>
        <taxon>Anthozoa</taxon>
        <taxon>Hexacorallia</taxon>
        <taxon>Scleractinia</taxon>
        <taxon>Astrocoeniina</taxon>
        <taxon>Pocilloporidae</taxon>
        <taxon>Pocillopora</taxon>
    </lineage>
</organism>
<accession>A0AAU9XAI6</accession>
<dbReference type="SMART" id="SM00181">
    <property type="entry name" value="EGF"/>
    <property type="match status" value="1"/>
</dbReference>
<keyword evidence="1" id="KW-1015">Disulfide bond</keyword>
<sequence>QHVFIKDEFHFLDVPGVGRSSTLDIYDCIFKCLSNPQGNSVNMAAETNAVRKLWCELLPSDIYKNSKDYNKNMSSHHFSMKTPCSSSPCQNGGTCLTNYKEDTYHCLCEDGFIGTYYEKGKHFFCKLWGAMVVLNSQVVTLRFNSEPVSVLCQMGDFGCGAGPWTPIMKTDGNQNTFHFDSVYWNNSKSYNLPGGQTGFDGNETKLPTYWSTSFSKICLGMKVDQQLRFIVINHMAASLHSLIADGHYRATSLGRDSWKSLLESQSSLQLHCNREGFNSDGAIVKTRIGIEPNEGSDGCDSCDSRIGFGGANGDDDSNTCGNKTYLYPDNGDKSIRAMGYIFAQ</sequence>
<dbReference type="CDD" id="cd00054">
    <property type="entry name" value="EGF_CA"/>
    <property type="match status" value="1"/>
</dbReference>
<proteinExistence type="predicted"/>
<feature type="domain" description="EGF-like" evidence="2">
    <location>
        <begin position="80"/>
        <end position="118"/>
    </location>
</feature>
<dbReference type="Gene3D" id="2.10.25.10">
    <property type="entry name" value="Laminin"/>
    <property type="match status" value="1"/>
</dbReference>
<evidence type="ECO:0000313" key="4">
    <source>
        <dbReference type="Proteomes" id="UP001159428"/>
    </source>
</evidence>
<feature type="non-terminal residue" evidence="3">
    <location>
        <position position="1"/>
    </location>
</feature>
<dbReference type="InterPro" id="IPR000742">
    <property type="entry name" value="EGF"/>
</dbReference>
<name>A0AAU9XAI6_9CNID</name>
<evidence type="ECO:0000313" key="3">
    <source>
        <dbReference type="EMBL" id="CAH3140675.1"/>
    </source>
</evidence>